<evidence type="ECO:0000313" key="4">
    <source>
        <dbReference type="EMBL" id="SIN68151.1"/>
    </source>
</evidence>
<evidence type="ECO:0000313" key="5">
    <source>
        <dbReference type="Proteomes" id="UP000185192"/>
    </source>
</evidence>
<dbReference type="EMBL" id="FSQW01000001">
    <property type="protein sequence ID" value="SIN68151.1"/>
    <property type="molecule type" value="Genomic_DNA"/>
</dbReference>
<dbReference type="STRING" id="1123272.SAMN02745824_1788"/>
<dbReference type="RefSeq" id="WP_074204660.1">
    <property type="nucleotide sequence ID" value="NZ_FSQW01000001.1"/>
</dbReference>
<gene>
    <name evidence="4" type="ORF">SAMN02745824_1788</name>
</gene>
<dbReference type="Proteomes" id="UP000185192">
    <property type="component" value="Unassembled WGS sequence"/>
</dbReference>
<dbReference type="PANTHER" id="PTHR30055:SF223">
    <property type="entry name" value="HTH-TYPE TRANSCRIPTIONAL REGULATOR UIDR"/>
    <property type="match status" value="1"/>
</dbReference>
<dbReference type="GO" id="GO:0000976">
    <property type="term" value="F:transcription cis-regulatory region binding"/>
    <property type="evidence" value="ECO:0007669"/>
    <property type="project" value="TreeGrafter"/>
</dbReference>
<proteinExistence type="predicted"/>
<dbReference type="SUPFAM" id="SSF46689">
    <property type="entry name" value="Homeodomain-like"/>
    <property type="match status" value="1"/>
</dbReference>
<keyword evidence="1 2" id="KW-0238">DNA-binding</keyword>
<dbReference type="Gene3D" id="1.10.357.10">
    <property type="entry name" value="Tetracycline Repressor, domain 2"/>
    <property type="match status" value="1"/>
</dbReference>
<dbReference type="InterPro" id="IPR009057">
    <property type="entry name" value="Homeodomain-like_sf"/>
</dbReference>
<accession>A0A1N6DBH4</accession>
<name>A0A1N6DBH4_9SPHN</name>
<evidence type="ECO:0000256" key="1">
    <source>
        <dbReference type="ARBA" id="ARBA00023125"/>
    </source>
</evidence>
<dbReference type="InterPro" id="IPR050109">
    <property type="entry name" value="HTH-type_TetR-like_transc_reg"/>
</dbReference>
<dbReference type="PROSITE" id="PS50977">
    <property type="entry name" value="HTH_TETR_2"/>
    <property type="match status" value="1"/>
</dbReference>
<dbReference type="GO" id="GO:0003700">
    <property type="term" value="F:DNA-binding transcription factor activity"/>
    <property type="evidence" value="ECO:0007669"/>
    <property type="project" value="TreeGrafter"/>
</dbReference>
<dbReference type="OrthoDB" id="2356263at2"/>
<dbReference type="PRINTS" id="PR00455">
    <property type="entry name" value="HTHTETR"/>
</dbReference>
<protein>
    <submittedName>
        <fullName evidence="4">Transcriptional regulator, TetR family</fullName>
    </submittedName>
</protein>
<dbReference type="InterPro" id="IPR025722">
    <property type="entry name" value="TetR"/>
</dbReference>
<feature type="domain" description="HTH tetR-type" evidence="3">
    <location>
        <begin position="5"/>
        <end position="65"/>
    </location>
</feature>
<dbReference type="Pfam" id="PF00440">
    <property type="entry name" value="TetR_N"/>
    <property type="match status" value="1"/>
</dbReference>
<keyword evidence="5" id="KW-1185">Reference proteome</keyword>
<reference evidence="5" key="1">
    <citation type="submission" date="2016-11" db="EMBL/GenBank/DDBJ databases">
        <authorList>
            <person name="Varghese N."/>
            <person name="Submissions S."/>
        </authorList>
    </citation>
    <scope>NUCLEOTIDE SEQUENCE [LARGE SCALE GENOMIC DNA]</scope>
    <source>
        <strain evidence="5">DSM 22363</strain>
    </source>
</reference>
<organism evidence="4 5">
    <name type="scientific">Parasphingorhabdus marina DSM 22363</name>
    <dbReference type="NCBI Taxonomy" id="1123272"/>
    <lineage>
        <taxon>Bacteria</taxon>
        <taxon>Pseudomonadati</taxon>
        <taxon>Pseudomonadota</taxon>
        <taxon>Alphaproteobacteria</taxon>
        <taxon>Sphingomonadales</taxon>
        <taxon>Sphingomonadaceae</taxon>
        <taxon>Parasphingorhabdus</taxon>
    </lineage>
</organism>
<evidence type="ECO:0000256" key="2">
    <source>
        <dbReference type="PROSITE-ProRule" id="PRU00335"/>
    </source>
</evidence>
<dbReference type="PANTHER" id="PTHR30055">
    <property type="entry name" value="HTH-TYPE TRANSCRIPTIONAL REGULATOR RUTR"/>
    <property type="match status" value="1"/>
</dbReference>
<evidence type="ECO:0000259" key="3">
    <source>
        <dbReference type="PROSITE" id="PS50977"/>
    </source>
</evidence>
<feature type="DNA-binding region" description="H-T-H motif" evidence="2">
    <location>
        <begin position="28"/>
        <end position="47"/>
    </location>
</feature>
<sequence length="210" mass="24223">MKARSHTAKRILEASCKAFNDKGYAATSVNEIATSLNMSQGNLTYHFPTKRDLAMAIEDDVLKLMKERRTGKKPGSLADDYIDHLLFGMELTWRYRFLMRDRIHYAGGPIGQRQDSELTADFEGLVALLKRIEKEGLFLENKERNIKVLGRSLWIISRFWGDYLRELEGLEKVSWADQKRCVDHHLAVLFPFLKTAAQRAFEAALDERDI</sequence>
<dbReference type="InterPro" id="IPR001647">
    <property type="entry name" value="HTH_TetR"/>
</dbReference>
<dbReference type="AlphaFoldDB" id="A0A1N6DBH4"/>
<dbReference type="Pfam" id="PF13972">
    <property type="entry name" value="TetR"/>
    <property type="match status" value="1"/>
</dbReference>